<dbReference type="GO" id="GO:0008104">
    <property type="term" value="P:intracellular protein localization"/>
    <property type="evidence" value="ECO:0007669"/>
    <property type="project" value="TreeGrafter"/>
</dbReference>
<feature type="compositionally biased region" description="Basic and acidic residues" evidence="4">
    <location>
        <begin position="225"/>
        <end position="234"/>
    </location>
</feature>
<evidence type="ECO:0000256" key="2">
    <source>
        <dbReference type="ARBA" id="ARBA00022448"/>
    </source>
</evidence>
<evidence type="ECO:0000256" key="1">
    <source>
        <dbReference type="ARBA" id="ARBA00007210"/>
    </source>
</evidence>
<dbReference type="GO" id="GO:0006893">
    <property type="term" value="P:Golgi to plasma membrane transport"/>
    <property type="evidence" value="ECO:0007669"/>
    <property type="project" value="TreeGrafter"/>
</dbReference>
<dbReference type="Proteomes" id="UP001291623">
    <property type="component" value="Unassembled WGS sequence"/>
</dbReference>
<evidence type="ECO:0000313" key="5">
    <source>
        <dbReference type="EMBL" id="KAK4371031.1"/>
    </source>
</evidence>
<dbReference type="PANTHER" id="PTHR21426">
    <property type="entry name" value="EXOCYST COMPLEX COMPONENT 8"/>
    <property type="match status" value="1"/>
</dbReference>
<dbReference type="SUPFAM" id="SSF74788">
    <property type="entry name" value="Cullin repeat-like"/>
    <property type="match status" value="1"/>
</dbReference>
<reference evidence="5" key="1">
    <citation type="submission" date="2023-12" db="EMBL/GenBank/DDBJ databases">
        <title>Genome assembly of Anisodus tanguticus.</title>
        <authorList>
            <person name="Wang Y.-J."/>
        </authorList>
    </citation>
    <scope>NUCLEOTIDE SEQUENCE</scope>
    <source>
        <strain evidence="5">KB-2021</strain>
        <tissue evidence="5">Leaf</tissue>
    </source>
</reference>
<accession>A0AAE1SLS4</accession>
<keyword evidence="6" id="KW-1185">Reference proteome</keyword>
<gene>
    <name evidence="5" type="ORF">RND71_010506</name>
</gene>
<keyword evidence="2" id="KW-0813">Transport</keyword>
<sequence>MDPMLMLSSHQQKLHGNMQGLRPSGTSHGVAYSATLSKLVFSTIAQAANDSLALFDDEPSYSSELPCVEQALYTNIKRIEQCTTTLAAAADWSLTCPPIGSRSLGTASLADVIASQPKLSSSAHKFNTMVQELCEDISPLEILQLSEQTLEGVMQVFNACISMLIKALPGSVDNENLEGSVNRIVRMIETEPEQIALLTNALLLADELIPRAATKLSSSQQSNNKTDDTSKRSTDPAIPSCRAERTEATTPTFS</sequence>
<comment type="similarity">
    <text evidence="1">Belongs to the EXO84 family.</text>
</comment>
<dbReference type="EMBL" id="JAVYJV010000005">
    <property type="protein sequence ID" value="KAK4371031.1"/>
    <property type="molecule type" value="Genomic_DNA"/>
</dbReference>
<dbReference type="AlphaFoldDB" id="A0AAE1SLS4"/>
<dbReference type="PANTHER" id="PTHR21426:SF15">
    <property type="entry name" value="EXOCYST COMPLEX COMPONENT EXO84A"/>
    <property type="match status" value="1"/>
</dbReference>
<name>A0AAE1SLS4_9SOLA</name>
<evidence type="ECO:0000256" key="4">
    <source>
        <dbReference type="SAM" id="MobiDB-lite"/>
    </source>
</evidence>
<evidence type="ECO:0000256" key="3">
    <source>
        <dbReference type="ARBA" id="ARBA00022483"/>
    </source>
</evidence>
<dbReference type="GO" id="GO:0006887">
    <property type="term" value="P:exocytosis"/>
    <property type="evidence" value="ECO:0007669"/>
    <property type="project" value="UniProtKB-KW"/>
</dbReference>
<feature type="compositionally biased region" description="Polar residues" evidence="4">
    <location>
        <begin position="215"/>
        <end position="224"/>
    </location>
</feature>
<comment type="caution">
    <text evidence="5">The sequence shown here is derived from an EMBL/GenBank/DDBJ whole genome shotgun (WGS) entry which is preliminary data.</text>
</comment>
<dbReference type="GO" id="GO:0000145">
    <property type="term" value="C:exocyst"/>
    <property type="evidence" value="ECO:0007669"/>
    <property type="project" value="InterPro"/>
</dbReference>
<feature type="region of interest" description="Disordered" evidence="4">
    <location>
        <begin position="214"/>
        <end position="254"/>
    </location>
</feature>
<keyword evidence="3" id="KW-0268">Exocytosis</keyword>
<evidence type="ECO:0000313" key="6">
    <source>
        <dbReference type="Proteomes" id="UP001291623"/>
    </source>
</evidence>
<dbReference type="InterPro" id="IPR016159">
    <property type="entry name" value="Cullin_repeat-like_dom_sf"/>
</dbReference>
<organism evidence="5 6">
    <name type="scientific">Anisodus tanguticus</name>
    <dbReference type="NCBI Taxonomy" id="243964"/>
    <lineage>
        <taxon>Eukaryota</taxon>
        <taxon>Viridiplantae</taxon>
        <taxon>Streptophyta</taxon>
        <taxon>Embryophyta</taxon>
        <taxon>Tracheophyta</taxon>
        <taxon>Spermatophyta</taxon>
        <taxon>Magnoliopsida</taxon>
        <taxon>eudicotyledons</taxon>
        <taxon>Gunneridae</taxon>
        <taxon>Pentapetalae</taxon>
        <taxon>asterids</taxon>
        <taxon>lamiids</taxon>
        <taxon>Solanales</taxon>
        <taxon>Solanaceae</taxon>
        <taxon>Solanoideae</taxon>
        <taxon>Hyoscyameae</taxon>
        <taxon>Anisodus</taxon>
    </lineage>
</organism>
<protein>
    <submittedName>
        <fullName evidence="5">Uncharacterized protein</fullName>
    </submittedName>
</protein>
<proteinExistence type="inferred from homology"/>
<dbReference type="InterPro" id="IPR033961">
    <property type="entry name" value="Exo84"/>
</dbReference>